<dbReference type="InterPro" id="IPR050291">
    <property type="entry name" value="CDF_Transporter"/>
</dbReference>
<comment type="subcellular location">
    <subcellularLocation>
        <location evidence="1">Membrane</location>
        <topology evidence="1">Multi-pass membrane protein</topology>
    </subcellularLocation>
</comment>
<dbReference type="InterPro" id="IPR002524">
    <property type="entry name" value="Cation_efflux"/>
</dbReference>
<evidence type="ECO:0000256" key="8">
    <source>
        <dbReference type="SAM" id="Phobius"/>
    </source>
</evidence>
<feature type="domain" description="Cation efflux protein cytoplasmic" evidence="10">
    <location>
        <begin position="212"/>
        <end position="287"/>
    </location>
</feature>
<dbReference type="Gene3D" id="3.30.70.1350">
    <property type="entry name" value="Cation efflux protein, cytoplasmic domain"/>
    <property type="match status" value="1"/>
</dbReference>
<evidence type="ECO:0000256" key="6">
    <source>
        <dbReference type="ARBA" id="ARBA00022989"/>
    </source>
</evidence>
<evidence type="ECO:0000256" key="7">
    <source>
        <dbReference type="ARBA" id="ARBA00023136"/>
    </source>
</evidence>
<evidence type="ECO:0000256" key="5">
    <source>
        <dbReference type="ARBA" id="ARBA00022692"/>
    </source>
</evidence>
<dbReference type="InterPro" id="IPR058533">
    <property type="entry name" value="Cation_efflux_TM"/>
</dbReference>
<dbReference type="PANTHER" id="PTHR43840:SF41">
    <property type="entry name" value="CATION-EFFLUX PUMP FIEF"/>
    <property type="match status" value="1"/>
</dbReference>
<feature type="transmembrane region" description="Helical" evidence="8">
    <location>
        <begin position="82"/>
        <end position="106"/>
    </location>
</feature>
<dbReference type="NCBIfam" id="TIGR01297">
    <property type="entry name" value="CDF"/>
    <property type="match status" value="1"/>
</dbReference>
<dbReference type="InterPro" id="IPR027470">
    <property type="entry name" value="Cation_efflux_CTD"/>
</dbReference>
<dbReference type="PANTHER" id="PTHR43840">
    <property type="entry name" value="MITOCHONDRIAL METAL TRANSPORTER 1-RELATED"/>
    <property type="match status" value="1"/>
</dbReference>
<sequence length="305" mass="32756">MDKAKAGMLMRWASRAAITVSFTLVLTKAVAWWLSDSVAMFGSLTDSFLDLAASLVTLFAIKTALTPADEEHRFGHGKAEALAGLFQAAVMSGSAVFIALEAIGQITDPQEARASNLVIAVSGLAIVLSLILVVFQAYVVKKTGSLAIAGDNLHYKGDLLLNLGVMASAYAVSMGVSSVDGIAGLMIAAYIVYGAYDIVKPALDMLMDKELSDRDRETIFNLAHESPGVRGLNQLKTRQAGRDCFIQMNIEVDGNLSVNEGHMIATEIEATLSEEFPDADIVIHIEPSSERSVEQTFEELPKLEE</sequence>
<evidence type="ECO:0000259" key="10">
    <source>
        <dbReference type="Pfam" id="PF16916"/>
    </source>
</evidence>
<dbReference type="EMBL" id="JBHRSL010000010">
    <property type="protein sequence ID" value="MFC3053135.1"/>
    <property type="molecule type" value="Genomic_DNA"/>
</dbReference>
<keyword evidence="7 8" id="KW-0472">Membrane</keyword>
<keyword evidence="3" id="KW-0813">Transport</keyword>
<keyword evidence="4" id="KW-1003">Cell membrane</keyword>
<protein>
    <submittedName>
        <fullName evidence="11">Cation diffusion facilitator family transporter</fullName>
    </submittedName>
</protein>
<dbReference type="Pfam" id="PF01545">
    <property type="entry name" value="Cation_efflux"/>
    <property type="match status" value="1"/>
</dbReference>
<name>A0ABV7D8B8_9PROT</name>
<evidence type="ECO:0000313" key="12">
    <source>
        <dbReference type="Proteomes" id="UP001595444"/>
    </source>
</evidence>
<dbReference type="Gene3D" id="1.20.1510.10">
    <property type="entry name" value="Cation efflux protein transmembrane domain"/>
    <property type="match status" value="1"/>
</dbReference>
<comment type="caution">
    <text evidence="11">The sequence shown here is derived from an EMBL/GenBank/DDBJ whole genome shotgun (WGS) entry which is preliminary data.</text>
</comment>
<dbReference type="InterPro" id="IPR027469">
    <property type="entry name" value="Cation_efflux_TMD_sf"/>
</dbReference>
<evidence type="ECO:0000256" key="4">
    <source>
        <dbReference type="ARBA" id="ARBA00022475"/>
    </source>
</evidence>
<evidence type="ECO:0000256" key="3">
    <source>
        <dbReference type="ARBA" id="ARBA00022448"/>
    </source>
</evidence>
<evidence type="ECO:0000313" key="11">
    <source>
        <dbReference type="EMBL" id="MFC3053135.1"/>
    </source>
</evidence>
<gene>
    <name evidence="11" type="ORF">ACFOKA_14565</name>
</gene>
<keyword evidence="5 8" id="KW-0812">Transmembrane</keyword>
<proteinExistence type="inferred from homology"/>
<evidence type="ECO:0000256" key="2">
    <source>
        <dbReference type="ARBA" id="ARBA00008114"/>
    </source>
</evidence>
<dbReference type="InterPro" id="IPR036837">
    <property type="entry name" value="Cation_efflux_CTD_sf"/>
</dbReference>
<evidence type="ECO:0000259" key="9">
    <source>
        <dbReference type="Pfam" id="PF01545"/>
    </source>
</evidence>
<dbReference type="Proteomes" id="UP001595444">
    <property type="component" value="Unassembled WGS sequence"/>
</dbReference>
<reference evidence="12" key="1">
    <citation type="journal article" date="2019" name="Int. J. Syst. Evol. Microbiol.">
        <title>The Global Catalogue of Microorganisms (GCM) 10K type strain sequencing project: providing services to taxonomists for standard genome sequencing and annotation.</title>
        <authorList>
            <consortium name="The Broad Institute Genomics Platform"/>
            <consortium name="The Broad Institute Genome Sequencing Center for Infectious Disease"/>
            <person name="Wu L."/>
            <person name="Ma J."/>
        </authorList>
    </citation>
    <scope>NUCLEOTIDE SEQUENCE [LARGE SCALE GENOMIC DNA]</scope>
    <source>
        <strain evidence="12">KCTC 62164</strain>
    </source>
</reference>
<dbReference type="RefSeq" id="WP_194213052.1">
    <property type="nucleotide sequence ID" value="NZ_CP061205.1"/>
</dbReference>
<feature type="domain" description="Cation efflux protein transmembrane" evidence="9">
    <location>
        <begin position="16"/>
        <end position="207"/>
    </location>
</feature>
<dbReference type="SUPFAM" id="SSF160240">
    <property type="entry name" value="Cation efflux protein cytoplasmic domain-like"/>
    <property type="match status" value="1"/>
</dbReference>
<accession>A0ABV7D8B8</accession>
<keyword evidence="12" id="KW-1185">Reference proteome</keyword>
<evidence type="ECO:0000256" key="1">
    <source>
        <dbReference type="ARBA" id="ARBA00004141"/>
    </source>
</evidence>
<organism evidence="11 12">
    <name type="scientific">Kordiimonas pumila</name>
    <dbReference type="NCBI Taxonomy" id="2161677"/>
    <lineage>
        <taxon>Bacteria</taxon>
        <taxon>Pseudomonadati</taxon>
        <taxon>Pseudomonadota</taxon>
        <taxon>Alphaproteobacteria</taxon>
        <taxon>Kordiimonadales</taxon>
        <taxon>Kordiimonadaceae</taxon>
        <taxon>Kordiimonas</taxon>
    </lineage>
</organism>
<keyword evidence="6 8" id="KW-1133">Transmembrane helix</keyword>
<feature type="transmembrane region" description="Helical" evidence="8">
    <location>
        <begin position="118"/>
        <end position="139"/>
    </location>
</feature>
<dbReference type="Pfam" id="PF16916">
    <property type="entry name" value="ZT_dimer"/>
    <property type="match status" value="1"/>
</dbReference>
<dbReference type="SUPFAM" id="SSF161111">
    <property type="entry name" value="Cation efflux protein transmembrane domain-like"/>
    <property type="match status" value="1"/>
</dbReference>
<comment type="similarity">
    <text evidence="2">Belongs to the cation diffusion facilitator (CDF) transporter (TC 2.A.4) family.</text>
</comment>